<evidence type="ECO:0000313" key="3">
    <source>
        <dbReference type="Proteomes" id="UP000837857"/>
    </source>
</evidence>
<sequence>MSRIVLNCGVASATRVRSYAQKHRLRQTSGVILLTNGLALRGHTDAWSQTLQKALPMRLARIYSVTRLPNPDFLRDKVLMDHFLRIRDDGSKAGSTAEASRRSAPRDSYQEAQSMHTNREGTQGPRVLRPKRVKPDSVSACVSPKQGASDVMLPGGRCVPKQLIVRPP</sequence>
<evidence type="ECO:0000256" key="1">
    <source>
        <dbReference type="SAM" id="MobiDB-lite"/>
    </source>
</evidence>
<keyword evidence="3" id="KW-1185">Reference proteome</keyword>
<organism evidence="2 3">
    <name type="scientific">Iphiclides podalirius</name>
    <name type="common">scarce swallowtail</name>
    <dbReference type="NCBI Taxonomy" id="110791"/>
    <lineage>
        <taxon>Eukaryota</taxon>
        <taxon>Metazoa</taxon>
        <taxon>Ecdysozoa</taxon>
        <taxon>Arthropoda</taxon>
        <taxon>Hexapoda</taxon>
        <taxon>Insecta</taxon>
        <taxon>Pterygota</taxon>
        <taxon>Neoptera</taxon>
        <taxon>Endopterygota</taxon>
        <taxon>Lepidoptera</taxon>
        <taxon>Glossata</taxon>
        <taxon>Ditrysia</taxon>
        <taxon>Papilionoidea</taxon>
        <taxon>Papilionidae</taxon>
        <taxon>Papilioninae</taxon>
        <taxon>Iphiclides</taxon>
    </lineage>
</organism>
<feature type="region of interest" description="Disordered" evidence="1">
    <location>
        <begin position="90"/>
        <end position="153"/>
    </location>
</feature>
<feature type="compositionally biased region" description="Basic and acidic residues" evidence="1">
    <location>
        <begin position="99"/>
        <end position="109"/>
    </location>
</feature>
<reference evidence="2" key="1">
    <citation type="submission" date="2022-03" db="EMBL/GenBank/DDBJ databases">
        <authorList>
            <person name="Martin H S."/>
        </authorList>
    </citation>
    <scope>NUCLEOTIDE SEQUENCE</scope>
</reference>
<name>A0ABN8HQS1_9NEOP</name>
<dbReference type="EMBL" id="OW152822">
    <property type="protein sequence ID" value="CAH2036833.1"/>
    <property type="molecule type" value="Genomic_DNA"/>
</dbReference>
<gene>
    <name evidence="2" type="ORF">IPOD504_LOCUS893</name>
</gene>
<accession>A0ABN8HQS1</accession>
<evidence type="ECO:0000313" key="2">
    <source>
        <dbReference type="EMBL" id="CAH2036833.1"/>
    </source>
</evidence>
<protein>
    <submittedName>
        <fullName evidence="2">Uncharacterized protein</fullName>
    </submittedName>
</protein>
<feature type="non-terminal residue" evidence="2">
    <location>
        <position position="1"/>
    </location>
</feature>
<dbReference type="Proteomes" id="UP000837857">
    <property type="component" value="Chromosome 10"/>
</dbReference>
<proteinExistence type="predicted"/>